<dbReference type="Gene3D" id="3.40.50.150">
    <property type="entry name" value="Vaccinia Virus protein VP39"/>
    <property type="match status" value="1"/>
</dbReference>
<dbReference type="GO" id="GO:0090266">
    <property type="term" value="P:regulation of mitotic cell cycle spindle assembly checkpoint"/>
    <property type="evidence" value="ECO:0000318"/>
    <property type="project" value="GO_Central"/>
</dbReference>
<dbReference type="Pfam" id="PF04072">
    <property type="entry name" value="LCM"/>
    <property type="match status" value="1"/>
</dbReference>
<evidence type="ECO:0000256" key="3">
    <source>
        <dbReference type="ARBA" id="ARBA00010703"/>
    </source>
</evidence>
<evidence type="ECO:0000256" key="6">
    <source>
        <dbReference type="ARBA" id="ARBA00022691"/>
    </source>
</evidence>
<organism evidence="9 10">
    <name type="scientific">Monosiga brevicollis</name>
    <name type="common">Choanoflagellate</name>
    <dbReference type="NCBI Taxonomy" id="81824"/>
    <lineage>
        <taxon>Eukaryota</taxon>
        <taxon>Choanoflagellata</taxon>
        <taxon>Craspedida</taxon>
        <taxon>Salpingoecidae</taxon>
        <taxon>Monosiga</taxon>
    </lineage>
</organism>
<dbReference type="EMBL" id="CH991543">
    <property type="protein sequence ID" value="EDQ92887.1"/>
    <property type="molecule type" value="Genomic_DNA"/>
</dbReference>
<feature type="binding site" evidence="8">
    <location>
        <position position="101"/>
    </location>
    <ligand>
        <name>S-adenosyl-L-methionine</name>
        <dbReference type="ChEBI" id="CHEBI:59789"/>
    </ligand>
</feature>
<keyword evidence="5 7" id="KW-0808">Transferase</keyword>
<evidence type="ECO:0000256" key="7">
    <source>
        <dbReference type="PIRNR" id="PIRNR016305"/>
    </source>
</evidence>
<feature type="binding site" evidence="8">
    <location>
        <position position="201"/>
    </location>
    <ligand>
        <name>S-adenosyl-L-methionine</name>
        <dbReference type="ChEBI" id="CHEBI:59789"/>
    </ligand>
</feature>
<evidence type="ECO:0000256" key="8">
    <source>
        <dbReference type="PIRSR" id="PIRSR016305-1"/>
    </source>
</evidence>
<dbReference type="PIRSF" id="PIRSF016305">
    <property type="entry name" value="LCM_mtfrase"/>
    <property type="match status" value="1"/>
</dbReference>
<dbReference type="eggNOG" id="KOG2918">
    <property type="taxonomic scope" value="Eukaryota"/>
</dbReference>
<dbReference type="InterPro" id="IPR029063">
    <property type="entry name" value="SAM-dependent_MTases_sf"/>
</dbReference>
<gene>
    <name evidence="9" type="ORF">MONBRDRAFT_22106</name>
</gene>
<sequence>MADLDQGSAELGVPSPIVAVARHEHEAVQSTNDDATLAKWCGEPHGAADVQKTPTTCGSHPAVLSCAVRRGYWADPYVSLFAAGMKTHPCSPLIHRGYFVRVQAVERTVRSFIAQHGAQAQILSLGAGFDTLFFRLMNDNVTLRRYVEVDFPAVVEKKRQICSSKAPLRSVLSDLASPSEVASLLDRGRLDPGLPLLVISECVLVYMAPEAVANLIQWTSSTFDLAYWLDYEPVCGVNQPAWADFLFYLMNRDMDGSSVSNR</sequence>
<comment type="function">
    <text evidence="2 7">Methylates the carboxyl group of the C-terminal leucine residue of protein phosphatase 2A catalytic subunits to form alpha-leucine ester residues.</text>
</comment>
<dbReference type="InterPro" id="IPR007213">
    <property type="entry name" value="Ppm1/Ppm2/Tcmp"/>
</dbReference>
<dbReference type="InParanoid" id="A9UPK8"/>
<keyword evidence="6 7" id="KW-0949">S-adenosyl-L-methionine</keyword>
<dbReference type="FunCoup" id="A9UPK8">
    <property type="interactions" value="1391"/>
</dbReference>
<evidence type="ECO:0000256" key="5">
    <source>
        <dbReference type="ARBA" id="ARBA00022679"/>
    </source>
</evidence>
<dbReference type="GO" id="GO:0005829">
    <property type="term" value="C:cytosol"/>
    <property type="evidence" value="ECO:0000318"/>
    <property type="project" value="GO_Central"/>
</dbReference>
<dbReference type="PANTHER" id="PTHR13600">
    <property type="entry name" value="LEUCINE CARBOXYL METHYLTRANSFERASE"/>
    <property type="match status" value="1"/>
</dbReference>
<evidence type="ECO:0000256" key="4">
    <source>
        <dbReference type="ARBA" id="ARBA00022603"/>
    </source>
</evidence>
<evidence type="ECO:0000256" key="2">
    <source>
        <dbReference type="ARBA" id="ARBA00003455"/>
    </source>
</evidence>
<feature type="binding site" evidence="8">
    <location>
        <begin position="174"/>
        <end position="175"/>
    </location>
    <ligand>
        <name>S-adenosyl-L-methionine</name>
        <dbReference type="ChEBI" id="CHEBI:59789"/>
    </ligand>
</feature>
<proteinExistence type="inferred from homology"/>
<dbReference type="InterPro" id="IPR016651">
    <property type="entry name" value="LCMT1"/>
</dbReference>
<feature type="binding site" evidence="8">
    <location>
        <position position="126"/>
    </location>
    <ligand>
        <name>S-adenosyl-L-methionine</name>
        <dbReference type="ChEBI" id="CHEBI:59789"/>
    </ligand>
</feature>
<dbReference type="STRING" id="81824.A9UPK8"/>
<dbReference type="GO" id="GO:0018423">
    <property type="term" value="F:protein C-terminal leucine carboxyl O-methyltransferase activity"/>
    <property type="evidence" value="ECO:0000318"/>
    <property type="project" value="GO_Central"/>
</dbReference>
<dbReference type="EC" id="2.1.1.233" evidence="7"/>
<protein>
    <recommendedName>
        <fullName evidence="7">Leucine carboxyl methyltransferase 1</fullName>
        <ecNumber evidence="7">2.1.1.233</ecNumber>
    </recommendedName>
</protein>
<dbReference type="GeneID" id="5888176"/>
<reference evidence="9 10" key="1">
    <citation type="journal article" date="2008" name="Nature">
        <title>The genome of the choanoflagellate Monosiga brevicollis and the origin of metazoans.</title>
        <authorList>
            <consortium name="JGI Sequencing"/>
            <person name="King N."/>
            <person name="Westbrook M.J."/>
            <person name="Young S.L."/>
            <person name="Kuo A."/>
            <person name="Abedin M."/>
            <person name="Chapman J."/>
            <person name="Fairclough S."/>
            <person name="Hellsten U."/>
            <person name="Isogai Y."/>
            <person name="Letunic I."/>
            <person name="Marr M."/>
            <person name="Pincus D."/>
            <person name="Putnam N."/>
            <person name="Rokas A."/>
            <person name="Wright K.J."/>
            <person name="Zuzow R."/>
            <person name="Dirks W."/>
            <person name="Good M."/>
            <person name="Goodstein D."/>
            <person name="Lemons D."/>
            <person name="Li W."/>
            <person name="Lyons J.B."/>
            <person name="Morris A."/>
            <person name="Nichols S."/>
            <person name="Richter D.J."/>
            <person name="Salamov A."/>
            <person name="Bork P."/>
            <person name="Lim W.A."/>
            <person name="Manning G."/>
            <person name="Miller W.T."/>
            <person name="McGinnis W."/>
            <person name="Shapiro H."/>
            <person name="Tjian R."/>
            <person name="Grigoriev I.V."/>
            <person name="Rokhsar D."/>
        </authorList>
    </citation>
    <scope>NUCLEOTIDE SEQUENCE [LARGE SCALE GENOMIC DNA]</scope>
    <source>
        <strain evidence="10">MX1 / ATCC 50154</strain>
    </source>
</reference>
<dbReference type="Proteomes" id="UP000001357">
    <property type="component" value="Unassembled WGS sequence"/>
</dbReference>
<keyword evidence="10" id="KW-1185">Reference proteome</keyword>
<comment type="similarity">
    <text evidence="3 7">Belongs to the methyltransferase superfamily. LCMT family.</text>
</comment>
<dbReference type="RefSeq" id="XP_001742649.1">
    <property type="nucleotide sequence ID" value="XM_001742597.1"/>
</dbReference>
<dbReference type="PANTHER" id="PTHR13600:SF33">
    <property type="entry name" value="LEUCINE CARBOXYL METHYLTRANSFERASE 1"/>
    <property type="match status" value="1"/>
</dbReference>
<evidence type="ECO:0000256" key="1">
    <source>
        <dbReference type="ARBA" id="ARBA00000724"/>
    </source>
</evidence>
<keyword evidence="4 7" id="KW-0489">Methyltransferase</keyword>
<name>A9UPK8_MONBE</name>
<dbReference type="GO" id="GO:0032259">
    <property type="term" value="P:methylation"/>
    <property type="evidence" value="ECO:0007669"/>
    <property type="project" value="UniProtKB-KW"/>
</dbReference>
<dbReference type="KEGG" id="mbr:MONBRDRAFT_22106"/>
<evidence type="ECO:0000313" key="10">
    <source>
        <dbReference type="Proteomes" id="UP000001357"/>
    </source>
</evidence>
<dbReference type="SUPFAM" id="SSF53335">
    <property type="entry name" value="S-adenosyl-L-methionine-dependent methyltransferases"/>
    <property type="match status" value="1"/>
</dbReference>
<comment type="catalytic activity">
    <reaction evidence="1 7">
        <text>[phosphatase 2A protein]-C-terminal L-leucine + S-adenosyl-L-methionine = [phosphatase 2A protein]-C-terminal L-leucine methyl ester + S-adenosyl-L-homocysteine</text>
        <dbReference type="Rhea" id="RHEA:48544"/>
        <dbReference type="Rhea" id="RHEA-COMP:12134"/>
        <dbReference type="Rhea" id="RHEA-COMP:12135"/>
        <dbReference type="ChEBI" id="CHEBI:57856"/>
        <dbReference type="ChEBI" id="CHEBI:59789"/>
        <dbReference type="ChEBI" id="CHEBI:90516"/>
        <dbReference type="ChEBI" id="CHEBI:90517"/>
        <dbReference type="EC" id="2.1.1.233"/>
    </reaction>
</comment>
<evidence type="ECO:0000313" key="9">
    <source>
        <dbReference type="EMBL" id="EDQ92887.1"/>
    </source>
</evidence>
<dbReference type="AlphaFoldDB" id="A9UPK8"/>
<accession>A9UPK8</accession>